<evidence type="ECO:0000313" key="2">
    <source>
        <dbReference type="Proteomes" id="UP000830768"/>
    </source>
</evidence>
<reference evidence="1" key="1">
    <citation type="submission" date="2021-11" db="EMBL/GenBank/DDBJ databases">
        <title>Fusarium solani-melongenae Genome sequencing and assembly.</title>
        <authorList>
            <person name="Xie S."/>
            <person name="Huang L."/>
            <person name="Zhang X."/>
        </authorList>
    </citation>
    <scope>NUCLEOTIDE SEQUENCE</scope>
    <source>
        <strain evidence="1">CRI 24-3</strain>
    </source>
</reference>
<dbReference type="EMBL" id="CP090032">
    <property type="protein sequence ID" value="UPK92535.1"/>
    <property type="molecule type" value="Genomic_DNA"/>
</dbReference>
<dbReference type="Proteomes" id="UP000830768">
    <property type="component" value="Chromosome 3"/>
</dbReference>
<protein>
    <submittedName>
        <fullName evidence="1">Uncharacterized protein</fullName>
    </submittedName>
</protein>
<accession>A0ACD3YUB5</accession>
<evidence type="ECO:0000313" key="1">
    <source>
        <dbReference type="EMBL" id="UPK92535.1"/>
    </source>
</evidence>
<keyword evidence="2" id="KW-1185">Reference proteome</keyword>
<sequence length="316" mass="36081">MKAGDMGLRDELSPIYHKRLQDDQFRLLYLPSVDDENHPIHASLETYQTDDCPEYETNCWSMLHYLRPRVSVRIIWVDAICINQMDHQERESQVAIMGNIYQQCLRAIVYLGQDVVRPRSGDTRKYPERRDLNMASASAMDLYQVFKMRYFQRVWVVQELILAPMAVIPVHGVELTAGRRTAAREGAWHESSAPWMSNICAGNSSDTSLGRILELTQNSQATDPREKVFGLLGFLSRSTGLGPNYLLSSLHVYVGAIAYMLLNEGHSHLLMEAPGYQPPHCPFMAPRWKFVQSWRASPKAHKHPLKVQLIVSPCIT</sequence>
<proteinExistence type="predicted"/>
<organism evidence="1 2">
    <name type="scientific">Fusarium solani subsp. cucurbitae</name>
    <name type="common">Neocosmosporum cucurbitae</name>
    <dbReference type="NCBI Taxonomy" id="2747967"/>
    <lineage>
        <taxon>Eukaryota</taxon>
        <taxon>Fungi</taxon>
        <taxon>Dikarya</taxon>
        <taxon>Ascomycota</taxon>
        <taxon>Pezizomycotina</taxon>
        <taxon>Sordariomycetes</taxon>
        <taxon>Hypocreomycetidae</taxon>
        <taxon>Hypocreales</taxon>
        <taxon>Nectriaceae</taxon>
        <taxon>Fusarium</taxon>
        <taxon>Fusarium solani species complex</taxon>
    </lineage>
</organism>
<name>A0ACD3YUB5_FUSSC</name>
<gene>
    <name evidence="1" type="ORF">LCI18_003470</name>
</gene>